<dbReference type="InterPro" id="IPR013103">
    <property type="entry name" value="RVT_2"/>
</dbReference>
<feature type="domain" description="Reverse transcriptase Ty1/copia-type" evidence="2">
    <location>
        <begin position="91"/>
        <end position="174"/>
    </location>
</feature>
<name>A0A3Q7H6Q3_SOLLC</name>
<dbReference type="Pfam" id="PF07727">
    <property type="entry name" value="RVT_2"/>
    <property type="match status" value="1"/>
</dbReference>
<evidence type="ECO:0000313" key="3">
    <source>
        <dbReference type="EnsemblPlants" id="Solyc07g021003.1.1"/>
    </source>
</evidence>
<dbReference type="SUPFAM" id="SSF56672">
    <property type="entry name" value="DNA/RNA polymerases"/>
    <property type="match status" value="1"/>
</dbReference>
<proteinExistence type="predicted"/>
<organism evidence="3">
    <name type="scientific">Solanum lycopersicum</name>
    <name type="common">Tomato</name>
    <name type="synonym">Lycopersicon esculentum</name>
    <dbReference type="NCBI Taxonomy" id="4081"/>
    <lineage>
        <taxon>Eukaryota</taxon>
        <taxon>Viridiplantae</taxon>
        <taxon>Streptophyta</taxon>
        <taxon>Embryophyta</taxon>
        <taxon>Tracheophyta</taxon>
        <taxon>Spermatophyta</taxon>
        <taxon>Magnoliopsida</taxon>
        <taxon>eudicotyledons</taxon>
        <taxon>Gunneridae</taxon>
        <taxon>Pentapetalae</taxon>
        <taxon>asterids</taxon>
        <taxon>lamiids</taxon>
        <taxon>Solanales</taxon>
        <taxon>Solanaceae</taxon>
        <taxon>Solanoideae</taxon>
        <taxon>Solaneae</taxon>
        <taxon>Solanum</taxon>
        <taxon>Solanum subgen. Lycopersicon</taxon>
    </lineage>
</organism>
<keyword evidence="4" id="KW-1185">Reference proteome</keyword>
<dbReference type="AlphaFoldDB" id="A0A3Q7H6Q3"/>
<evidence type="ECO:0000313" key="4">
    <source>
        <dbReference type="Proteomes" id="UP000004994"/>
    </source>
</evidence>
<evidence type="ECO:0000256" key="1">
    <source>
        <dbReference type="SAM" id="MobiDB-lite"/>
    </source>
</evidence>
<evidence type="ECO:0000259" key="2">
    <source>
        <dbReference type="Pfam" id="PF07727"/>
    </source>
</evidence>
<dbReference type="EnsemblPlants" id="Solyc07g021003.1.1">
    <property type="protein sequence ID" value="Solyc07g021003.1.1"/>
    <property type="gene ID" value="Solyc07g021003.1"/>
</dbReference>
<protein>
    <recommendedName>
        <fullName evidence="2">Reverse transcriptase Ty1/copia-type domain-containing protein</fullName>
    </recommendedName>
</protein>
<dbReference type="Proteomes" id="UP000004994">
    <property type="component" value="Chromosome 7"/>
</dbReference>
<dbReference type="InterPro" id="IPR043502">
    <property type="entry name" value="DNA/RNA_pol_sf"/>
</dbReference>
<feature type="compositionally biased region" description="Polar residues" evidence="1">
    <location>
        <begin position="1"/>
        <end position="10"/>
    </location>
</feature>
<reference evidence="3" key="2">
    <citation type="submission" date="2019-01" db="UniProtKB">
        <authorList>
            <consortium name="EnsemblPlants"/>
        </authorList>
    </citation>
    <scope>IDENTIFICATION</scope>
    <source>
        <strain evidence="3">cv. Heinz 1706</strain>
    </source>
</reference>
<sequence length="200" mass="22326">RINKTVSSAGQAHPTASIPLRPSLEPVQVTEPLQPSLPPTTRVVTRSQHNIYKPKNILDFLDHLSPTVAPTSFKCSSKHPEWQRAMKMLNNFLYILFYVDDIIITGNHNSEVNQVIASLVGRFPIKDLGNLHLFLGIEVLRTAKGITLSQSNYINEIISKENMQDCNSAKTPMSATDVPHLNDGAQQTDATRYRRVLGKL</sequence>
<dbReference type="Gramene" id="Solyc07g021003.1.1">
    <property type="protein sequence ID" value="Solyc07g021003.1.1"/>
    <property type="gene ID" value="Solyc07g021003.1"/>
</dbReference>
<feature type="region of interest" description="Disordered" evidence="1">
    <location>
        <begin position="1"/>
        <end position="24"/>
    </location>
</feature>
<accession>A0A3Q7H6Q3</accession>
<reference evidence="3" key="1">
    <citation type="journal article" date="2012" name="Nature">
        <title>The tomato genome sequence provides insights into fleshy fruit evolution.</title>
        <authorList>
            <consortium name="Tomato Genome Consortium"/>
        </authorList>
    </citation>
    <scope>NUCLEOTIDE SEQUENCE [LARGE SCALE GENOMIC DNA]</scope>
    <source>
        <strain evidence="3">cv. Heinz 1706</strain>
    </source>
</reference>
<dbReference type="InParanoid" id="A0A3Q7H6Q3"/>
<dbReference type="STRING" id="4081.A0A3Q7H6Q3"/>